<evidence type="ECO:0000259" key="4">
    <source>
        <dbReference type="Pfam" id="PF00775"/>
    </source>
</evidence>
<dbReference type="PANTHER" id="PTHR33711:SF7">
    <property type="entry name" value="INTRADIOL RING-CLEAVAGE DIOXYGENASES DOMAIN-CONTAINING PROTEIN-RELATED"/>
    <property type="match status" value="1"/>
</dbReference>
<dbReference type="RefSeq" id="WP_348610638.1">
    <property type="nucleotide sequence ID" value="NZ_CP157276.1"/>
</dbReference>
<dbReference type="EMBL" id="JBDLNU010000006">
    <property type="protein sequence ID" value="MFM1731008.1"/>
    <property type="molecule type" value="Genomic_DNA"/>
</dbReference>
<dbReference type="Pfam" id="PF00775">
    <property type="entry name" value="Dioxygenase_C"/>
    <property type="match status" value="1"/>
</dbReference>
<dbReference type="InterPro" id="IPR050770">
    <property type="entry name" value="Intradiol_RC_Dioxygenase"/>
</dbReference>
<name>A0ABW9G0U7_9NOCA</name>
<gene>
    <name evidence="5" type="ORF">ABEU19_004553</name>
</gene>
<dbReference type="PANTHER" id="PTHR33711">
    <property type="entry name" value="DIOXYGENASE, PUTATIVE (AFU_ORTHOLOGUE AFUA_2G02910)-RELATED"/>
    <property type="match status" value="1"/>
</dbReference>
<dbReference type="InterPro" id="IPR000627">
    <property type="entry name" value="Intradiol_dOase_C"/>
</dbReference>
<dbReference type="SUPFAM" id="SSF49482">
    <property type="entry name" value="Aromatic compound dioxygenase"/>
    <property type="match status" value="1"/>
</dbReference>
<evidence type="ECO:0000313" key="5">
    <source>
        <dbReference type="EMBL" id="MFM1731008.1"/>
    </source>
</evidence>
<dbReference type="Gene3D" id="2.60.130.10">
    <property type="entry name" value="Aromatic compound dioxygenase"/>
    <property type="match status" value="1"/>
</dbReference>
<dbReference type="InterPro" id="IPR015889">
    <property type="entry name" value="Intradiol_dOase_core"/>
</dbReference>
<sequence>MFFPVRLSWTAAPAPIDETPTSSPLVLEGRVEDGAGRAVPGATVLVRHSDGAGTVRSGTRLAATGVADERGRFVVTTVQPAAYRIPRDGATGWFIENEGWHPWRPAHLHVIVRAPGMRSVSARLYFRRDDWIRHGAPTSSILDPRPGAGGIERAVYDFTLESATQPASTYSAYPTPSIAAPPNWPV</sequence>
<evidence type="ECO:0000256" key="1">
    <source>
        <dbReference type="ARBA" id="ARBA00007825"/>
    </source>
</evidence>
<accession>A0ABW9G0U7</accession>
<organism evidence="5 6">
    <name type="scientific">Prescottella soli</name>
    <dbReference type="NCBI Taxonomy" id="1543852"/>
    <lineage>
        <taxon>Bacteria</taxon>
        <taxon>Bacillati</taxon>
        <taxon>Actinomycetota</taxon>
        <taxon>Actinomycetes</taxon>
        <taxon>Mycobacteriales</taxon>
        <taxon>Nocardiaceae</taxon>
        <taxon>Prescottella</taxon>
    </lineage>
</organism>
<keyword evidence="6" id="KW-1185">Reference proteome</keyword>
<evidence type="ECO:0000256" key="2">
    <source>
        <dbReference type="ARBA" id="ARBA00022964"/>
    </source>
</evidence>
<comment type="similarity">
    <text evidence="1">Belongs to the intradiol ring-cleavage dioxygenase family.</text>
</comment>
<proteinExistence type="inferred from homology"/>
<keyword evidence="3" id="KW-0560">Oxidoreductase</keyword>
<comment type="caution">
    <text evidence="5">The sequence shown here is derived from an EMBL/GenBank/DDBJ whole genome shotgun (WGS) entry which is preliminary data.</text>
</comment>
<dbReference type="Proteomes" id="UP001629744">
    <property type="component" value="Unassembled WGS sequence"/>
</dbReference>
<feature type="domain" description="Intradiol ring-cleavage dioxygenases" evidence="4">
    <location>
        <begin position="17"/>
        <end position="133"/>
    </location>
</feature>
<reference evidence="5 6" key="1">
    <citation type="submission" date="2023-11" db="EMBL/GenBank/DDBJ databases">
        <authorList>
            <person name="Val-Calvo J."/>
            <person name="Scortti M."/>
            <person name="Vazquez-Boland J."/>
        </authorList>
    </citation>
    <scope>NUCLEOTIDE SEQUENCE [LARGE SCALE GENOMIC DNA]</scope>
    <source>
        <strain evidence="5 6">DSM 46662</strain>
    </source>
</reference>
<keyword evidence="2" id="KW-0223">Dioxygenase</keyword>
<evidence type="ECO:0000313" key="6">
    <source>
        <dbReference type="Proteomes" id="UP001629744"/>
    </source>
</evidence>
<evidence type="ECO:0000256" key="3">
    <source>
        <dbReference type="ARBA" id="ARBA00023002"/>
    </source>
</evidence>
<protein>
    <submittedName>
        <fullName evidence="5">Catechol 1,2-dioxygenase</fullName>
    </submittedName>
</protein>